<feature type="region of interest" description="Disordered" evidence="1">
    <location>
        <begin position="636"/>
        <end position="701"/>
    </location>
</feature>
<accession>A0A0G4FZW4</accession>
<dbReference type="InParanoid" id="A0A0G4FZW4"/>
<reference evidence="3 4" key="1">
    <citation type="submission" date="2014-11" db="EMBL/GenBank/DDBJ databases">
        <authorList>
            <person name="Zhu J."/>
            <person name="Qi W."/>
            <person name="Song R."/>
        </authorList>
    </citation>
    <scope>NUCLEOTIDE SEQUENCE [LARGE SCALE GENOMIC DNA]</scope>
</reference>
<feature type="region of interest" description="Disordered" evidence="1">
    <location>
        <begin position="160"/>
        <end position="186"/>
    </location>
</feature>
<sequence>MVKNSAREPRQGNDPHDDPSPLHLWRLPLELLSWILSYLQVRSVLALKCANKPLRSLLSLRDAFGAGVCLIDESAVLSGRWAHEYLRKVLSGSRKLLDQLAHTGSVIAAMDGDEVDRLLDPSKKTAAAGGAKQDTVAAPISSCLQAARDMGHLFLTMSDRRQRRQKKAKNGKRVRDGVKDDDADDGLGDLDETPTFMVDRRFPHLRRFRLEGDISTCAAIGELKWQLPVLENFAFREVSQQSAEGREMALNIPLIVGFEAVRGFTGYLSKCRGLREFSLHTDSPDSCVPLAWQLLEDLPSLKTLQHVSVSHDDVPERAHRDRGTITSVTECCASLLPNLESLRITHVDFDVSFAIALTSLVKTAAFSSFHCDVLSFYTPSLKCVPPTAAAGRSSRPATVEELSWRALAIAAETCRDIVLAVHHHPPARETQTSHPCGERERDQPCRITFKRAQRVFVNFDTCRLEGMDITPGLPVVSMDLPYVSELALTGSTDAVDMTTNVQESLPRLRELLGRLPTLKRFFGYDVLQQCPSNSLAMPPLIPNPQFQVQLLRAIPSALNWCILSGGRWSLRDVFALLLQSALWCPPIKTLAVHARPFLWWDPATPRLVNRLMDTPLFAGVERLLLLDLPECPKRDPNPLACLTDRHPRRRDEESETAAEAGDRQRPSEPSSSSTSSAAAAASGGDVSGGDSADWTPLRREGRRETPLAHIVRTVVERGFDVTQTAEGELSSLAEVFTFAAIDDRYLPQGWHTKSIALQFVKRNQSQ</sequence>
<dbReference type="VEuPathDB" id="CryptoDB:Vbra_21850"/>
<dbReference type="EMBL" id="CDMY01000537">
    <property type="protein sequence ID" value="CEM21183.1"/>
    <property type="molecule type" value="Genomic_DNA"/>
</dbReference>
<evidence type="ECO:0000313" key="3">
    <source>
        <dbReference type="EMBL" id="CEM21183.1"/>
    </source>
</evidence>
<gene>
    <name evidence="3" type="ORF">Vbra_21850</name>
</gene>
<dbReference type="AlphaFoldDB" id="A0A0G4FZW4"/>
<feature type="compositionally biased region" description="Basic and acidic residues" evidence="1">
    <location>
        <begin position="643"/>
        <end position="652"/>
    </location>
</feature>
<evidence type="ECO:0000259" key="2">
    <source>
        <dbReference type="PROSITE" id="PS50181"/>
    </source>
</evidence>
<dbReference type="Proteomes" id="UP000041254">
    <property type="component" value="Unassembled WGS sequence"/>
</dbReference>
<organism evidence="3 4">
    <name type="scientific">Vitrella brassicaformis (strain CCMP3155)</name>
    <dbReference type="NCBI Taxonomy" id="1169540"/>
    <lineage>
        <taxon>Eukaryota</taxon>
        <taxon>Sar</taxon>
        <taxon>Alveolata</taxon>
        <taxon>Colpodellida</taxon>
        <taxon>Vitrellaceae</taxon>
        <taxon>Vitrella</taxon>
    </lineage>
</organism>
<proteinExistence type="predicted"/>
<evidence type="ECO:0000313" key="4">
    <source>
        <dbReference type="Proteomes" id="UP000041254"/>
    </source>
</evidence>
<dbReference type="SUPFAM" id="SSF81383">
    <property type="entry name" value="F-box domain"/>
    <property type="match status" value="1"/>
</dbReference>
<protein>
    <recommendedName>
        <fullName evidence="2">F-box domain-containing protein</fullName>
    </recommendedName>
</protein>
<dbReference type="PROSITE" id="PS50181">
    <property type="entry name" value="FBOX"/>
    <property type="match status" value="1"/>
</dbReference>
<keyword evidence="4" id="KW-1185">Reference proteome</keyword>
<feature type="compositionally biased region" description="Low complexity" evidence="1">
    <location>
        <begin position="670"/>
        <end position="693"/>
    </location>
</feature>
<dbReference type="InterPro" id="IPR001810">
    <property type="entry name" value="F-box_dom"/>
</dbReference>
<evidence type="ECO:0000256" key="1">
    <source>
        <dbReference type="SAM" id="MobiDB-lite"/>
    </source>
</evidence>
<feature type="compositionally biased region" description="Basic residues" evidence="1">
    <location>
        <begin position="161"/>
        <end position="172"/>
    </location>
</feature>
<feature type="domain" description="F-box" evidence="2">
    <location>
        <begin position="21"/>
        <end position="58"/>
    </location>
</feature>
<dbReference type="InterPro" id="IPR036047">
    <property type="entry name" value="F-box-like_dom_sf"/>
</dbReference>
<name>A0A0G4FZW4_VITBC</name>